<dbReference type="Pfam" id="PF12697">
    <property type="entry name" value="Abhydrolase_6"/>
    <property type="match status" value="1"/>
</dbReference>
<gene>
    <name evidence="2" type="ORF">FB547_1147</name>
</gene>
<evidence type="ECO:0000313" key="3">
    <source>
        <dbReference type="Proteomes" id="UP000319722"/>
    </source>
</evidence>
<dbReference type="SUPFAM" id="SSF53474">
    <property type="entry name" value="alpha/beta-Hydrolases"/>
    <property type="match status" value="1"/>
</dbReference>
<dbReference type="PANTHER" id="PTHR43194:SF2">
    <property type="entry name" value="PEROXISOMAL MEMBRANE PROTEIN LPX1"/>
    <property type="match status" value="1"/>
</dbReference>
<name>A0A561BAJ0_9BURK</name>
<evidence type="ECO:0000313" key="2">
    <source>
        <dbReference type="EMBL" id="TWD75936.1"/>
    </source>
</evidence>
<dbReference type="InterPro" id="IPR000073">
    <property type="entry name" value="AB_hydrolase_1"/>
</dbReference>
<feature type="domain" description="AB hydrolase-1" evidence="1">
    <location>
        <begin position="47"/>
        <end position="289"/>
    </location>
</feature>
<dbReference type="AlphaFoldDB" id="A0A561BAJ0"/>
<comment type="caution">
    <text evidence="2">The sequence shown here is derived from an EMBL/GenBank/DDBJ whole genome shotgun (WGS) entry which is preliminary data.</text>
</comment>
<sequence>MAGRNRLTSVQTDDHKALNFHDLPTRTARLRNGIELCYVEQGNGLPLVFIHGLLGDWRSWQPQWDAFLAQGYRCLSYSRRYSFPNANEFASPDHSALVDAADLAGLLDALGIPAAILIGTSYGAFTALAFAVHHPRRALAIVATEPPMMRYADFSHEGKVLRAEFERKTQAAAHALQRGNDEEAVRTMTDAINGGEASSANTAGALQRRFENAKAMRALMLSTDPFPFLSPQQLREIAPPTLLVVGERTQPIHDAVFRNVCAAMPQARASRVHGAGHGVHRDNPKEFNAIALQFLQREIESLPRAIP</sequence>
<dbReference type="InterPro" id="IPR029058">
    <property type="entry name" value="AB_hydrolase_fold"/>
</dbReference>
<dbReference type="EMBL" id="VIVL01000014">
    <property type="protein sequence ID" value="TWD75936.1"/>
    <property type="molecule type" value="Genomic_DNA"/>
</dbReference>
<dbReference type="OrthoDB" id="3663240at2"/>
<dbReference type="Gene3D" id="3.40.50.1820">
    <property type="entry name" value="alpha/beta hydrolase"/>
    <property type="match status" value="1"/>
</dbReference>
<proteinExistence type="predicted"/>
<dbReference type="Proteomes" id="UP000319722">
    <property type="component" value="Unassembled WGS sequence"/>
</dbReference>
<protein>
    <submittedName>
        <fullName evidence="2">Pimeloyl-ACP methyl ester carboxylesterase</fullName>
    </submittedName>
</protein>
<dbReference type="PANTHER" id="PTHR43194">
    <property type="entry name" value="HYDROLASE ALPHA/BETA FOLD FAMILY"/>
    <property type="match status" value="1"/>
</dbReference>
<reference evidence="2 3" key="1">
    <citation type="submission" date="2019-06" db="EMBL/GenBank/DDBJ databases">
        <title>Sorghum-associated microbial communities from plants grown in Nebraska, USA.</title>
        <authorList>
            <person name="Schachtman D."/>
        </authorList>
    </citation>
    <scope>NUCLEOTIDE SEQUENCE [LARGE SCALE GENOMIC DNA]</scope>
    <source>
        <strain evidence="2 3">T529</strain>
    </source>
</reference>
<accession>A0A561BAJ0</accession>
<evidence type="ECO:0000259" key="1">
    <source>
        <dbReference type="Pfam" id="PF12697"/>
    </source>
</evidence>
<organism evidence="2 3">
    <name type="scientific">Variovorax beijingensis</name>
    <dbReference type="NCBI Taxonomy" id="2496117"/>
    <lineage>
        <taxon>Bacteria</taxon>
        <taxon>Pseudomonadati</taxon>
        <taxon>Pseudomonadota</taxon>
        <taxon>Betaproteobacteria</taxon>
        <taxon>Burkholderiales</taxon>
        <taxon>Comamonadaceae</taxon>
        <taxon>Variovorax</taxon>
    </lineage>
</organism>
<dbReference type="InterPro" id="IPR050228">
    <property type="entry name" value="Carboxylesterase_BioH"/>
</dbReference>